<comment type="caution">
    <text evidence="2">The sequence shown here is derived from an EMBL/GenBank/DDBJ whole genome shotgun (WGS) entry which is preliminary data.</text>
</comment>
<evidence type="ECO:0000313" key="3">
    <source>
        <dbReference type="Proteomes" id="UP000242877"/>
    </source>
</evidence>
<organism evidence="2 3">
    <name type="scientific">Ascosphaera apis ARSEF 7405</name>
    <dbReference type="NCBI Taxonomy" id="392613"/>
    <lineage>
        <taxon>Eukaryota</taxon>
        <taxon>Fungi</taxon>
        <taxon>Dikarya</taxon>
        <taxon>Ascomycota</taxon>
        <taxon>Pezizomycotina</taxon>
        <taxon>Eurotiomycetes</taxon>
        <taxon>Eurotiomycetidae</taxon>
        <taxon>Onygenales</taxon>
        <taxon>Ascosphaeraceae</taxon>
        <taxon>Ascosphaera</taxon>
    </lineage>
</organism>
<name>A0A167V3W9_9EURO</name>
<dbReference type="VEuPathDB" id="FungiDB:AAP_06046"/>
<feature type="region of interest" description="Disordered" evidence="1">
    <location>
        <begin position="22"/>
        <end position="50"/>
    </location>
</feature>
<accession>A0A167V3W9</accession>
<sequence length="91" mass="9912">MAACGPSLKALVSVYLPGLLGKSNGSQGDSGDPRRQFQRNSGYMRSDDQGQIEMGNLYARMRAQEKEDGVRCVESSVTADYGDNGPIYFEL</sequence>
<evidence type="ECO:0000256" key="1">
    <source>
        <dbReference type="SAM" id="MobiDB-lite"/>
    </source>
</evidence>
<dbReference type="Proteomes" id="UP000242877">
    <property type="component" value="Unassembled WGS sequence"/>
</dbReference>
<gene>
    <name evidence="2" type="ORF">AAP_06046</name>
</gene>
<reference evidence="2 3" key="1">
    <citation type="journal article" date="2016" name="Genome Biol. Evol.">
        <title>Divergent and convergent evolution of fungal pathogenicity.</title>
        <authorList>
            <person name="Shang Y."/>
            <person name="Xiao G."/>
            <person name="Zheng P."/>
            <person name="Cen K."/>
            <person name="Zhan S."/>
            <person name="Wang C."/>
        </authorList>
    </citation>
    <scope>NUCLEOTIDE SEQUENCE [LARGE SCALE GENOMIC DNA]</scope>
    <source>
        <strain evidence="2 3">ARSEF 7405</strain>
    </source>
</reference>
<protein>
    <submittedName>
        <fullName evidence="2">Uncharacterized protein</fullName>
    </submittedName>
</protein>
<dbReference type="EMBL" id="AZGZ01000041">
    <property type="protein sequence ID" value="KZZ87011.1"/>
    <property type="molecule type" value="Genomic_DNA"/>
</dbReference>
<proteinExistence type="predicted"/>
<dbReference type="OrthoDB" id="5329176at2759"/>
<keyword evidence="3" id="KW-1185">Reference proteome</keyword>
<evidence type="ECO:0000313" key="2">
    <source>
        <dbReference type="EMBL" id="KZZ87011.1"/>
    </source>
</evidence>
<dbReference type="AlphaFoldDB" id="A0A167V3W9"/>